<dbReference type="AlphaFoldDB" id="A0A6N7Z7D2"/>
<dbReference type="RefSeq" id="WP_154759191.1">
    <property type="nucleotide sequence ID" value="NZ_WMBA01000042.1"/>
</dbReference>
<proteinExistence type="predicted"/>
<dbReference type="SMART" id="SM00861">
    <property type="entry name" value="Transket_pyr"/>
    <property type="match status" value="1"/>
</dbReference>
<evidence type="ECO:0000256" key="3">
    <source>
        <dbReference type="ARBA" id="ARBA00023052"/>
    </source>
</evidence>
<dbReference type="PANTHER" id="PTHR43257">
    <property type="entry name" value="PYRUVATE DEHYDROGENASE E1 COMPONENT BETA SUBUNIT"/>
    <property type="match status" value="1"/>
</dbReference>
<organism evidence="5 6">
    <name type="scientific">Amycolatopsis pithecellobii</name>
    <dbReference type="NCBI Taxonomy" id="664692"/>
    <lineage>
        <taxon>Bacteria</taxon>
        <taxon>Bacillati</taxon>
        <taxon>Actinomycetota</taxon>
        <taxon>Actinomycetes</taxon>
        <taxon>Pseudonocardiales</taxon>
        <taxon>Pseudonocardiaceae</taxon>
        <taxon>Amycolatopsis</taxon>
    </lineage>
</organism>
<evidence type="ECO:0000256" key="1">
    <source>
        <dbReference type="ARBA" id="ARBA00001964"/>
    </source>
</evidence>
<dbReference type="FunFam" id="3.40.50.970:FF:000001">
    <property type="entry name" value="Pyruvate dehydrogenase E1 beta subunit"/>
    <property type="match status" value="1"/>
</dbReference>
<dbReference type="InterPro" id="IPR005475">
    <property type="entry name" value="Transketolase-like_Pyr-bd"/>
</dbReference>
<dbReference type="PANTHER" id="PTHR43257:SF2">
    <property type="entry name" value="PYRUVATE DEHYDROGENASE E1 COMPONENT SUBUNIT BETA"/>
    <property type="match status" value="1"/>
</dbReference>
<feature type="domain" description="Transketolase-like pyrimidine-binding" evidence="4">
    <location>
        <begin position="4"/>
        <end position="178"/>
    </location>
</feature>
<dbReference type="OrthoDB" id="9766715at2"/>
<dbReference type="InterPro" id="IPR033248">
    <property type="entry name" value="Transketolase_C"/>
</dbReference>
<dbReference type="Gene3D" id="3.40.50.970">
    <property type="match status" value="1"/>
</dbReference>
<dbReference type="InterPro" id="IPR009014">
    <property type="entry name" value="Transketo_C/PFOR_II"/>
</dbReference>
<accession>A0A6N7Z7D2</accession>
<dbReference type="Gene3D" id="3.40.50.920">
    <property type="match status" value="1"/>
</dbReference>
<dbReference type="Pfam" id="PF02779">
    <property type="entry name" value="Transket_pyr"/>
    <property type="match status" value="1"/>
</dbReference>
<protein>
    <submittedName>
        <fullName evidence="5">Alpha-ketoacid dehydrogenase subunit beta</fullName>
    </submittedName>
</protein>
<dbReference type="InterPro" id="IPR029061">
    <property type="entry name" value="THDP-binding"/>
</dbReference>
<name>A0A6N7Z7D2_9PSEU</name>
<gene>
    <name evidence="5" type="ORF">GKO32_24205</name>
</gene>
<reference evidence="5 6" key="1">
    <citation type="submission" date="2019-11" db="EMBL/GenBank/DDBJ databases">
        <title>Draft genome of Amycolatopsis RM579.</title>
        <authorList>
            <person name="Duangmal K."/>
            <person name="Mingma R."/>
        </authorList>
    </citation>
    <scope>NUCLEOTIDE SEQUENCE [LARGE SCALE GENOMIC DNA]</scope>
    <source>
        <strain evidence="5 6">RM579</strain>
    </source>
</reference>
<keyword evidence="6" id="KW-1185">Reference proteome</keyword>
<sequence>MTVRKYWQAVNDALREELARDERVVIFGEDVAKPGGPFGATRGLREEFGASRVRDTPISEAGIVGAAVGAAMTGLRPIAEIMYFDFITLAMDQLVNQAAKVRYMSGGALSVPMVVRVFCGAGRGSGPQHSQSVESWLGHVPGLRVVAPGDPAEAKALLKGAIRSPDPVIVLDSSRLWTKRGEVPDGDVVAPIGEARIVRPGNDVTIVAWSWALSRSLEAAEKLAAQGISAEVVDPRSLNPLDEKSIMDSLRRTGRLLIVHDAVSTYGPGAEIAALAAGPGFGALRAPVVRLTPPFAPAPFPSHLEQAYYPQPADIETAALSLVRG</sequence>
<dbReference type="Proteomes" id="UP000440096">
    <property type="component" value="Unassembled WGS sequence"/>
</dbReference>
<keyword evidence="3" id="KW-0786">Thiamine pyrophosphate</keyword>
<evidence type="ECO:0000259" key="4">
    <source>
        <dbReference type="SMART" id="SM00861"/>
    </source>
</evidence>
<comment type="caution">
    <text evidence="5">The sequence shown here is derived from an EMBL/GenBank/DDBJ whole genome shotgun (WGS) entry which is preliminary data.</text>
</comment>
<comment type="cofactor">
    <cofactor evidence="1">
        <name>thiamine diphosphate</name>
        <dbReference type="ChEBI" id="CHEBI:58937"/>
    </cofactor>
</comment>
<dbReference type="CDD" id="cd07036">
    <property type="entry name" value="TPP_PYR_E1-PDHc-beta_like"/>
    <property type="match status" value="1"/>
</dbReference>
<dbReference type="Pfam" id="PF02780">
    <property type="entry name" value="Transketolase_C"/>
    <property type="match status" value="1"/>
</dbReference>
<dbReference type="FunFam" id="3.40.50.920:FF:000001">
    <property type="entry name" value="Pyruvate dehydrogenase E1 beta subunit"/>
    <property type="match status" value="1"/>
</dbReference>
<dbReference type="SUPFAM" id="SSF52518">
    <property type="entry name" value="Thiamin diphosphate-binding fold (THDP-binding)"/>
    <property type="match status" value="1"/>
</dbReference>
<dbReference type="SUPFAM" id="SSF52922">
    <property type="entry name" value="TK C-terminal domain-like"/>
    <property type="match status" value="1"/>
</dbReference>
<evidence type="ECO:0000313" key="5">
    <source>
        <dbReference type="EMBL" id="MTD57054.1"/>
    </source>
</evidence>
<dbReference type="EMBL" id="WMBA01000042">
    <property type="protein sequence ID" value="MTD57054.1"/>
    <property type="molecule type" value="Genomic_DNA"/>
</dbReference>
<keyword evidence="2" id="KW-0560">Oxidoreductase</keyword>
<dbReference type="GO" id="GO:0016491">
    <property type="term" value="F:oxidoreductase activity"/>
    <property type="evidence" value="ECO:0007669"/>
    <property type="project" value="UniProtKB-KW"/>
</dbReference>
<dbReference type="GO" id="GO:0000287">
    <property type="term" value="F:magnesium ion binding"/>
    <property type="evidence" value="ECO:0007669"/>
    <property type="project" value="UniProtKB-ARBA"/>
</dbReference>
<evidence type="ECO:0000313" key="6">
    <source>
        <dbReference type="Proteomes" id="UP000440096"/>
    </source>
</evidence>
<evidence type="ECO:0000256" key="2">
    <source>
        <dbReference type="ARBA" id="ARBA00023002"/>
    </source>
</evidence>
<dbReference type="NCBIfam" id="NF006667">
    <property type="entry name" value="PRK09212.1"/>
    <property type="match status" value="1"/>
</dbReference>